<dbReference type="InterPro" id="IPR036514">
    <property type="entry name" value="SGNH_hydro_sf"/>
</dbReference>
<dbReference type="EMBL" id="CP001739">
    <property type="protein sequence ID" value="ACZ09961.1"/>
    <property type="molecule type" value="Genomic_DNA"/>
</dbReference>
<keyword evidence="3" id="KW-1185">Reference proteome</keyword>
<name>D1APC7_SEBTE</name>
<dbReference type="InterPro" id="IPR013830">
    <property type="entry name" value="SGNH_hydro"/>
</dbReference>
<dbReference type="KEGG" id="str:Sterm_3119"/>
<dbReference type="STRING" id="526218.Sterm_3119"/>
<sequence>MKYNSGYFQFRDYQVETMGKIIEKNLRANKGGLVFYGDSITENYNIEKYFPEIETKYNSGISGFTSESLLWFCDEAVIKYQPDLVILMIGINDSGETCMLSPKQTACNIKNLIEMLDINIKNVNFALISTLPWNPEQNMEYRQEEFEAKQGIRSNELIRKIYEETQKMLVNFSNIVYIDVFSEMLDENNRLSKEYSLDGIHLSEKGYEKFTNIIKPVILDYYRKISG</sequence>
<dbReference type="Gene3D" id="3.40.50.1110">
    <property type="entry name" value="SGNH hydrolase"/>
    <property type="match status" value="1"/>
</dbReference>
<dbReference type="Proteomes" id="UP000000845">
    <property type="component" value="Chromosome"/>
</dbReference>
<dbReference type="InterPro" id="IPR051532">
    <property type="entry name" value="Ester_Hydrolysis_Enzymes"/>
</dbReference>
<dbReference type="SUPFAM" id="SSF52266">
    <property type="entry name" value="SGNH hydrolase"/>
    <property type="match status" value="1"/>
</dbReference>
<dbReference type="PANTHER" id="PTHR30383">
    <property type="entry name" value="THIOESTERASE 1/PROTEASE 1/LYSOPHOSPHOLIPASE L1"/>
    <property type="match status" value="1"/>
</dbReference>
<evidence type="ECO:0000313" key="3">
    <source>
        <dbReference type="Proteomes" id="UP000000845"/>
    </source>
</evidence>
<dbReference type="RefSeq" id="WP_012862543.1">
    <property type="nucleotide sequence ID" value="NC_013517.1"/>
</dbReference>
<accession>D1APC7</accession>
<dbReference type="AlphaFoldDB" id="D1APC7"/>
<dbReference type="HOGENOM" id="CLU_051989_6_2_0"/>
<protein>
    <submittedName>
        <fullName evidence="2">Lipolytic protein G-D-S-L family</fullName>
    </submittedName>
</protein>
<reference evidence="2 3" key="2">
    <citation type="journal article" date="2010" name="Stand. Genomic Sci.">
        <title>Complete genome sequence of Sebaldella termitidis type strain (NCTC 11300).</title>
        <authorList>
            <person name="Harmon-Smith M."/>
            <person name="Celia L."/>
            <person name="Chertkov O."/>
            <person name="Lapidus A."/>
            <person name="Copeland A."/>
            <person name="Glavina Del Rio T."/>
            <person name="Nolan M."/>
            <person name="Lucas S."/>
            <person name="Tice H."/>
            <person name="Cheng J.F."/>
            <person name="Han C."/>
            <person name="Detter J.C."/>
            <person name="Bruce D."/>
            <person name="Goodwin L."/>
            <person name="Pitluck S."/>
            <person name="Pati A."/>
            <person name="Liolios K."/>
            <person name="Ivanova N."/>
            <person name="Mavromatis K."/>
            <person name="Mikhailova N."/>
            <person name="Chen A."/>
            <person name="Palaniappan K."/>
            <person name="Land M."/>
            <person name="Hauser L."/>
            <person name="Chang Y.J."/>
            <person name="Jeffries C.D."/>
            <person name="Brettin T."/>
            <person name="Goker M."/>
            <person name="Beck B."/>
            <person name="Bristow J."/>
            <person name="Eisen J.A."/>
            <person name="Markowitz V."/>
            <person name="Hugenholtz P."/>
            <person name="Kyrpides N.C."/>
            <person name="Klenk H.P."/>
            <person name="Chen F."/>
        </authorList>
    </citation>
    <scope>NUCLEOTIDE SEQUENCE [LARGE SCALE GENOMIC DNA]</scope>
    <source>
        <strain evidence="3">ATCC 33386 / NCTC 11300</strain>
    </source>
</reference>
<evidence type="ECO:0000313" key="2">
    <source>
        <dbReference type="EMBL" id="ACZ09961.1"/>
    </source>
</evidence>
<evidence type="ECO:0000259" key="1">
    <source>
        <dbReference type="Pfam" id="PF13472"/>
    </source>
</evidence>
<organism evidence="2 3">
    <name type="scientific">Sebaldella termitidis (strain ATCC 33386 / NCTC 11300)</name>
    <dbReference type="NCBI Taxonomy" id="526218"/>
    <lineage>
        <taxon>Bacteria</taxon>
        <taxon>Fusobacteriati</taxon>
        <taxon>Fusobacteriota</taxon>
        <taxon>Fusobacteriia</taxon>
        <taxon>Fusobacteriales</taxon>
        <taxon>Leptotrichiaceae</taxon>
        <taxon>Sebaldella</taxon>
    </lineage>
</organism>
<feature type="domain" description="SGNH hydrolase-type esterase" evidence="1">
    <location>
        <begin position="35"/>
        <end position="208"/>
    </location>
</feature>
<dbReference type="Pfam" id="PF13472">
    <property type="entry name" value="Lipase_GDSL_2"/>
    <property type="match status" value="1"/>
</dbReference>
<proteinExistence type="predicted"/>
<dbReference type="eggNOG" id="COG2755">
    <property type="taxonomic scope" value="Bacteria"/>
</dbReference>
<gene>
    <name evidence="2" type="ordered locus">Sterm_3119</name>
</gene>
<reference evidence="3" key="1">
    <citation type="submission" date="2009-09" db="EMBL/GenBank/DDBJ databases">
        <title>The complete chromosome of Sebaldella termitidis ATCC 33386.</title>
        <authorList>
            <consortium name="US DOE Joint Genome Institute (JGI-PGF)"/>
            <person name="Lucas S."/>
            <person name="Copeland A."/>
            <person name="Lapidus A."/>
            <person name="Glavina del Rio T."/>
            <person name="Dalin E."/>
            <person name="Tice H."/>
            <person name="Bruce D."/>
            <person name="Goodwin L."/>
            <person name="Pitluck S."/>
            <person name="Kyrpides N."/>
            <person name="Mavromatis K."/>
            <person name="Ivanova N."/>
            <person name="Mikhailova N."/>
            <person name="Sims D."/>
            <person name="Meincke L."/>
            <person name="Brettin T."/>
            <person name="Detter J.C."/>
            <person name="Han C."/>
            <person name="Larimer F."/>
            <person name="Land M."/>
            <person name="Hauser L."/>
            <person name="Markowitz V."/>
            <person name="Cheng J.F."/>
            <person name="Hugenholtz P."/>
            <person name="Woyke T."/>
            <person name="Wu D."/>
            <person name="Eisen J.A."/>
        </authorList>
    </citation>
    <scope>NUCLEOTIDE SEQUENCE [LARGE SCALE GENOMIC DNA]</scope>
    <source>
        <strain evidence="3">ATCC 33386 / NCTC 11300</strain>
    </source>
</reference>